<dbReference type="PROSITE" id="PS51445">
    <property type="entry name" value="PBS_LINKER"/>
    <property type="match status" value="1"/>
</dbReference>
<keyword evidence="2" id="KW-0042">Antenna complex</keyword>
<evidence type="ECO:0000259" key="7">
    <source>
        <dbReference type="PROSITE" id="PS51445"/>
    </source>
</evidence>
<dbReference type="GO" id="GO:0030089">
    <property type="term" value="C:phycobilisome"/>
    <property type="evidence" value="ECO:0007669"/>
    <property type="project" value="UniProtKB-UniRule"/>
</dbReference>
<sequence>MAVPLQVYPLTTQNARVSNLAGDNSTVRTELTGSSAGGADAYRSDVDDLIEKAYQQIFFHAMRSDREPFLESQLRSGNITARDFIRGLLLSERFQQGYYQCSSNYRMVDQVVGRVLGRPVHGDAERLSWSIVIGEKGFTTFVDTLLDSDEYMNSFGYDLVPQQRSRVLPGRSLGEIPIYQSFPRYGADWRDSLQDRAPSAQFDDMQGQTLQASALWVNGQPPAWLLKVWLGLFVVGGFEITRVLLTIAISMVRS</sequence>
<evidence type="ECO:0000256" key="4">
    <source>
        <dbReference type="ARBA" id="ARBA00023078"/>
    </source>
</evidence>
<dbReference type="GO" id="GO:0031676">
    <property type="term" value="C:plasma membrane-derived thylakoid membrane"/>
    <property type="evidence" value="ECO:0007669"/>
    <property type="project" value="UniProtKB-SubCell"/>
</dbReference>
<organism evidence="8">
    <name type="scientific">uncultured Synechococcus sp</name>
    <dbReference type="NCBI Taxonomy" id="154535"/>
    <lineage>
        <taxon>Bacteria</taxon>
        <taxon>Bacillati</taxon>
        <taxon>Cyanobacteriota</taxon>
        <taxon>Cyanophyceae</taxon>
        <taxon>Synechococcales</taxon>
        <taxon>Synechococcaceae</taxon>
        <taxon>Synechococcus</taxon>
        <taxon>environmental samples</taxon>
    </lineage>
</organism>
<gene>
    <name evidence="8" type="primary">cpcG2</name>
</gene>
<dbReference type="InterPro" id="IPR016470">
    <property type="entry name" value="Phycobilisome"/>
</dbReference>
<reference evidence="8" key="1">
    <citation type="journal article" date="2014" name="FEMS Microbiol. Ecol.">
        <title>Development of a targeted metagenomic approach to study a genomic region involved in light harvesting in marine Synechococcus.</title>
        <authorList>
            <person name="Humily F."/>
            <person name="Farrant G.K."/>
            <person name="Marie D."/>
            <person name="Perennou M."/>
            <person name="Mazard S."/>
            <person name="Labadie K."/>
            <person name="Aury J.-M."/>
            <person name="Wincker P."/>
            <person name="Nicolas Segui A."/>
            <person name="Scanlan D.J."/>
            <person name="Garczarek L."/>
        </authorList>
    </citation>
    <scope>NUCLEOTIDE SEQUENCE</scope>
</reference>
<dbReference type="PIRSF" id="PIRSF005898">
    <property type="entry name" value="Phycobilisome_CpeC/CpcI"/>
    <property type="match status" value="1"/>
</dbReference>
<evidence type="ECO:0000256" key="3">
    <source>
        <dbReference type="ARBA" id="ARBA00022738"/>
    </source>
</evidence>
<dbReference type="InterPro" id="IPR001297">
    <property type="entry name" value="PBS_linker_dom"/>
</dbReference>
<keyword evidence="3 6" id="KW-0605">Phycobilisome</keyword>
<evidence type="ECO:0000313" key="8">
    <source>
        <dbReference type="EMBL" id="AHZ33956.1"/>
    </source>
</evidence>
<dbReference type="InterPro" id="IPR038255">
    <property type="entry name" value="PBS_linker_sf"/>
</dbReference>
<evidence type="ECO:0000256" key="5">
    <source>
        <dbReference type="ARBA" id="ARBA00023136"/>
    </source>
</evidence>
<evidence type="ECO:0000256" key="6">
    <source>
        <dbReference type="PROSITE-ProRule" id="PRU00775"/>
    </source>
</evidence>
<keyword evidence="4" id="KW-0793">Thylakoid</keyword>
<accession>A0A024CGY5</accession>
<feature type="domain" description="PBS-linker" evidence="7">
    <location>
        <begin position="15"/>
        <end position="192"/>
    </location>
</feature>
<evidence type="ECO:0000256" key="2">
    <source>
        <dbReference type="ARBA" id="ARBA00022549"/>
    </source>
</evidence>
<evidence type="ECO:0000256" key="1">
    <source>
        <dbReference type="ARBA" id="ARBA00004445"/>
    </source>
</evidence>
<dbReference type="AlphaFoldDB" id="A0A024CGY5"/>
<proteinExistence type="inferred from homology"/>
<comment type="subcellular location">
    <subcellularLocation>
        <location evidence="1">Cellular thylakoid membrane</location>
        <topology evidence="1">Peripheral membrane protein</topology>
        <orientation evidence="1">Cytoplasmic side</orientation>
    </subcellularLocation>
</comment>
<comment type="similarity">
    <text evidence="6">Belongs to the phycobilisome linker protein family.</text>
</comment>
<dbReference type="EMBL" id="KF846537">
    <property type="protein sequence ID" value="AHZ33956.1"/>
    <property type="molecule type" value="Genomic_DNA"/>
</dbReference>
<dbReference type="Gene3D" id="1.10.3130.20">
    <property type="entry name" value="Phycobilisome linker domain"/>
    <property type="match status" value="1"/>
</dbReference>
<dbReference type="GO" id="GO:0015979">
    <property type="term" value="P:photosynthesis"/>
    <property type="evidence" value="ECO:0007669"/>
    <property type="project" value="InterPro"/>
</dbReference>
<dbReference type="Pfam" id="PF00427">
    <property type="entry name" value="PBS_linker_poly"/>
    <property type="match status" value="1"/>
</dbReference>
<dbReference type="PANTHER" id="PTHR34011">
    <property type="entry name" value="PHYCOBILISOME 32.1 KDA LINKER POLYPEPTIDE, PHYCOCYANIN-ASSOCIATED, ROD 2-RELATED"/>
    <property type="match status" value="1"/>
</dbReference>
<name>A0A024CGY5_9SYNE</name>
<keyword evidence="5" id="KW-0472">Membrane</keyword>
<protein>
    <submittedName>
        <fullName evidence="8">Phycobilisome rod-core linker polypeptide CpcG2 (Lrc)</fullName>
    </submittedName>
</protein>